<dbReference type="Pfam" id="PF00359">
    <property type="entry name" value="PTS_EIIA_2"/>
    <property type="match status" value="1"/>
</dbReference>
<dbReference type="PROSITE" id="PS51094">
    <property type="entry name" value="PTS_EIIA_TYPE_2"/>
    <property type="match status" value="1"/>
</dbReference>
<dbReference type="Gene3D" id="3.40.930.10">
    <property type="entry name" value="Mannitol-specific EII, Chain A"/>
    <property type="match status" value="1"/>
</dbReference>
<name>A0A7Y7QGS7_LACRH</name>
<dbReference type="PROSITE" id="PS51372">
    <property type="entry name" value="PRD_2"/>
    <property type="match status" value="2"/>
</dbReference>
<dbReference type="AlphaFoldDB" id="A0A7Y7QGS7"/>
<dbReference type="Pfam" id="PF08279">
    <property type="entry name" value="HTH_11"/>
    <property type="match status" value="1"/>
</dbReference>
<gene>
    <name evidence="7" type="ORF">HWN39_09920</name>
</gene>
<comment type="caution">
    <text evidence="7">The sequence shown here is derived from an EMBL/GenBank/DDBJ whole genome shotgun (WGS) entry which is preliminary data.</text>
</comment>
<sequence length="646" mass="74126">MIQGKQRQLLLLLCESSQPLTAKQLSEQLGCSIRTVKNYVAQLNCMNEVALITSSRQGYLAMQPAAQDALAKSAATQQIPQTFRDRAFYLIRQVLIHHAQLDVFDLAEQLFISYATLKADIAKINQMFVPSDVKMVVRRHHLQVEGTEKNKRRLVARLMMEEAPHHFIDRSLLTQNFNQADVEQLEKIIKEALVQSRLSLNDDALLNLMLHLLIMIQSIQHHQTLVSRESYSTWLDKEDATVITRIIGRLEQAFSVSLNKHEREEIHMLFHANMDRLPFRPREKLQDVVGQQISDAMQVVFSEVKRVFGIELKNEWFTLPFGLHLKKMYSRAMQGSGLNSPLTDTLQEEFPVVFELALFVSNCLNKALGISISAGERAYLALHLGAELDRQIGAELDRQKQLAEKIQTVIFTPHYTRLSEQLYQNLAAQFGRDLNLVATVNDFSEIGKYDAELLITTVPQPITSAYQTVTISPFMTAREKRHIMDVIEQQQARNQRDFLDQYFDIYFDENSFFRFSSSMQQHEVIAEMCTRLERQGLVPTSFRTHVFEREAAASTAFGEVAIPHSVYMEAKQTTFSIGLAKDSILWGKHHVRLVILTAISQRDQHRFMRLYDALITIFGDKKMVNTLSGLETFGQFKDLVKTKMNL</sequence>
<dbReference type="InterPro" id="IPR036634">
    <property type="entry name" value="PRD_sf"/>
</dbReference>
<dbReference type="InterPro" id="IPR011608">
    <property type="entry name" value="PRD"/>
</dbReference>
<evidence type="ECO:0000256" key="3">
    <source>
        <dbReference type="ARBA" id="ARBA00023159"/>
    </source>
</evidence>
<evidence type="ECO:0000259" key="6">
    <source>
        <dbReference type="PROSITE" id="PS51372"/>
    </source>
</evidence>
<evidence type="ECO:0000259" key="5">
    <source>
        <dbReference type="PROSITE" id="PS51094"/>
    </source>
</evidence>
<dbReference type="Gene3D" id="1.10.1790.10">
    <property type="entry name" value="PRD domain"/>
    <property type="match status" value="2"/>
</dbReference>
<dbReference type="RefSeq" id="WP_176818319.1">
    <property type="nucleotide sequence ID" value="NZ_JABXWP010000014.1"/>
</dbReference>
<evidence type="ECO:0000313" key="8">
    <source>
        <dbReference type="Proteomes" id="UP000542889"/>
    </source>
</evidence>
<dbReference type="InterPro" id="IPR007737">
    <property type="entry name" value="Mga_HTH"/>
</dbReference>
<dbReference type="InterPro" id="IPR016152">
    <property type="entry name" value="PTrfase/Anion_transptr"/>
</dbReference>
<dbReference type="SUPFAM" id="SSF46785">
    <property type="entry name" value="Winged helix' DNA-binding domain"/>
    <property type="match status" value="1"/>
</dbReference>
<dbReference type="SUPFAM" id="SSF63520">
    <property type="entry name" value="PTS-regulatory domain, PRD"/>
    <property type="match status" value="2"/>
</dbReference>
<keyword evidence="4" id="KW-0804">Transcription</keyword>
<dbReference type="EMBL" id="JABXWP010000014">
    <property type="protein sequence ID" value="NVO88820.1"/>
    <property type="molecule type" value="Genomic_DNA"/>
</dbReference>
<evidence type="ECO:0000256" key="2">
    <source>
        <dbReference type="ARBA" id="ARBA00023015"/>
    </source>
</evidence>
<feature type="domain" description="PRD" evidence="6">
    <location>
        <begin position="176"/>
        <end position="280"/>
    </location>
</feature>
<feature type="domain" description="PTS EIIA type-2" evidence="5">
    <location>
        <begin position="504"/>
        <end position="643"/>
    </location>
</feature>
<feature type="domain" description="PRD" evidence="6">
    <location>
        <begin position="288"/>
        <end position="394"/>
    </location>
</feature>
<evidence type="ECO:0000256" key="4">
    <source>
        <dbReference type="ARBA" id="ARBA00023163"/>
    </source>
</evidence>
<dbReference type="Pfam" id="PF05043">
    <property type="entry name" value="Mga"/>
    <property type="match status" value="1"/>
</dbReference>
<dbReference type="InterPro" id="IPR036390">
    <property type="entry name" value="WH_DNA-bd_sf"/>
</dbReference>
<organism evidence="7 8">
    <name type="scientific">Lacticaseibacillus rhamnosus</name>
    <name type="common">Lactobacillus rhamnosus</name>
    <dbReference type="NCBI Taxonomy" id="47715"/>
    <lineage>
        <taxon>Bacteria</taxon>
        <taxon>Bacillati</taxon>
        <taxon>Bacillota</taxon>
        <taxon>Bacilli</taxon>
        <taxon>Lactobacillales</taxon>
        <taxon>Lactobacillaceae</taxon>
        <taxon>Lacticaseibacillus</taxon>
    </lineage>
</organism>
<dbReference type="PANTHER" id="PTHR30185">
    <property type="entry name" value="CRYPTIC BETA-GLUCOSIDE BGL OPERON ANTITERMINATOR"/>
    <property type="match status" value="1"/>
</dbReference>
<accession>A0A7Y7QGS7</accession>
<protein>
    <submittedName>
        <fullName evidence="7">PRD domain-containing protein</fullName>
    </submittedName>
</protein>
<dbReference type="Proteomes" id="UP000542889">
    <property type="component" value="Unassembled WGS sequence"/>
</dbReference>
<dbReference type="PANTHER" id="PTHR30185:SF12">
    <property type="entry name" value="TRANSCRIPTIONAL REGULATOR MANR"/>
    <property type="match status" value="1"/>
</dbReference>
<keyword evidence="2" id="KW-0805">Transcription regulation</keyword>
<dbReference type="Pfam" id="PF00874">
    <property type="entry name" value="PRD"/>
    <property type="match status" value="1"/>
</dbReference>
<dbReference type="InterPro" id="IPR050661">
    <property type="entry name" value="BglG_antiterminators"/>
</dbReference>
<evidence type="ECO:0000256" key="1">
    <source>
        <dbReference type="ARBA" id="ARBA00022737"/>
    </source>
</evidence>
<keyword evidence="1" id="KW-0677">Repeat</keyword>
<proteinExistence type="predicted"/>
<reference evidence="7 8" key="1">
    <citation type="submission" date="2020-06" db="EMBL/GenBank/DDBJ databases">
        <title>Lactobacillus rhamnosus QC,genome.</title>
        <authorList>
            <person name="Yi H."/>
            <person name="Jin M."/>
        </authorList>
    </citation>
    <scope>NUCLEOTIDE SEQUENCE [LARGE SCALE GENOMIC DNA]</scope>
    <source>
        <strain evidence="7 8">QC</strain>
    </source>
</reference>
<dbReference type="InterPro" id="IPR013196">
    <property type="entry name" value="HTH_11"/>
</dbReference>
<dbReference type="Gene3D" id="1.10.10.10">
    <property type="entry name" value="Winged helix-like DNA-binding domain superfamily/Winged helix DNA-binding domain"/>
    <property type="match status" value="1"/>
</dbReference>
<keyword evidence="3" id="KW-0010">Activator</keyword>
<dbReference type="SUPFAM" id="SSF55804">
    <property type="entry name" value="Phoshotransferase/anion transport protein"/>
    <property type="match status" value="1"/>
</dbReference>
<dbReference type="GO" id="GO:0006355">
    <property type="term" value="P:regulation of DNA-templated transcription"/>
    <property type="evidence" value="ECO:0007669"/>
    <property type="project" value="InterPro"/>
</dbReference>
<dbReference type="InterPro" id="IPR002178">
    <property type="entry name" value="PTS_EIIA_type-2_dom"/>
</dbReference>
<dbReference type="InterPro" id="IPR036388">
    <property type="entry name" value="WH-like_DNA-bd_sf"/>
</dbReference>
<evidence type="ECO:0000313" key="7">
    <source>
        <dbReference type="EMBL" id="NVO88820.1"/>
    </source>
</evidence>